<sequence>MALVFEVPRYKFQAAQKAIAAAHWSGIRTTQAVLVDVPKEFWEGHMPGHYYVNPRFAQGDLDYPTPYDIHDSDRLAVDKRRQTSFEYAAWLRRPSRWPSTSKSMVSKLMLYTFLPYDWQTKKLISFWKCLHTTSTWSVEFKQLFFLPRRNIGRRP</sequence>
<protein>
    <submittedName>
        <fullName evidence="2">Uncharacterized protein</fullName>
    </submittedName>
</protein>
<keyword evidence="1" id="KW-1185">Reference proteome</keyword>
<dbReference type="AlphaFoldDB" id="A0A5S6QTW5"/>
<dbReference type="Proteomes" id="UP000046395">
    <property type="component" value="Unassembled WGS sequence"/>
</dbReference>
<proteinExistence type="predicted"/>
<dbReference type="WBParaSite" id="TMUE_2000010578.1">
    <property type="protein sequence ID" value="TMUE_2000010578.1"/>
    <property type="gene ID" value="WBGene00289067"/>
</dbReference>
<accession>A0A5S6QTW5</accession>
<name>A0A5S6QTW5_TRIMR</name>
<reference evidence="2" key="1">
    <citation type="submission" date="2019-12" db="UniProtKB">
        <authorList>
            <consortium name="WormBaseParasite"/>
        </authorList>
    </citation>
    <scope>IDENTIFICATION</scope>
</reference>
<evidence type="ECO:0000313" key="2">
    <source>
        <dbReference type="WBParaSite" id="TMUE_2000010578.1"/>
    </source>
</evidence>
<evidence type="ECO:0000313" key="1">
    <source>
        <dbReference type="Proteomes" id="UP000046395"/>
    </source>
</evidence>
<organism evidence="1 2">
    <name type="scientific">Trichuris muris</name>
    <name type="common">Mouse whipworm</name>
    <dbReference type="NCBI Taxonomy" id="70415"/>
    <lineage>
        <taxon>Eukaryota</taxon>
        <taxon>Metazoa</taxon>
        <taxon>Ecdysozoa</taxon>
        <taxon>Nematoda</taxon>
        <taxon>Enoplea</taxon>
        <taxon>Dorylaimia</taxon>
        <taxon>Trichinellida</taxon>
        <taxon>Trichuridae</taxon>
        <taxon>Trichuris</taxon>
    </lineage>
</organism>